<dbReference type="GO" id="GO:0008119">
    <property type="term" value="F:thiopurine S-methyltransferase activity"/>
    <property type="evidence" value="ECO:0007669"/>
    <property type="project" value="TreeGrafter"/>
</dbReference>
<accession>A0A6S8CK21</accession>
<evidence type="ECO:0000256" key="3">
    <source>
        <dbReference type="ARBA" id="ARBA00022691"/>
    </source>
</evidence>
<dbReference type="GO" id="GO:0032259">
    <property type="term" value="P:methylation"/>
    <property type="evidence" value="ECO:0007669"/>
    <property type="project" value="UniProtKB-KW"/>
</dbReference>
<keyword evidence="2" id="KW-0808">Transferase</keyword>
<sequence>MGLIGVVITKAESVTAERRSWLGGAPLWLSKSIPNVPPCGVCGEELRFVSQIYAPFNDCDRALHVFGCEKHAQDSRGWYVVRTQRRRYRPQEELQGETMLWTAVADWSLEDDDDDDDDLGLDHLEAVFTQKREEDVNKVSSEKKSKKKEFSGYYRRSEIGWYENTTKDIIAESSDEEDDDAVRAEDVQRARMYLETDAELNSYSKATLQAAIEGKRIDIAIDEDNDEAYEAPSLAATASLRLAAHLRHTPSLVVRYDYGGTSLFRQETNAPICKCGALRCFELEFLPTLVFFLGSTNMDDISSLTVWTCPSSCPDSQVESIFAVPPFDTTRTEPVENDDDTEDIIQPQLPQKEEDHLKPWQNRWINGRITFHMTDVNYILIKRESLLELKANSRMLIPLCGKTVDLAYLAGKCNVVGVDAVEIALKQFISEHKAQVIEFKNGNYTISLNGHILQYVVGDWFSFDRGQFDAAFDRGALVAINPEDRPAYVQVLIRSLSPGAKLLLVATEHSPFKDGRLGPPFNLTKDQVHILFENFFSIQAIETEDRFHIDSNWKERGCSYFFESTYLLTRRCDS</sequence>
<dbReference type="AlphaFoldDB" id="A0A6S8CK21"/>
<dbReference type="GO" id="GO:0005737">
    <property type="term" value="C:cytoplasm"/>
    <property type="evidence" value="ECO:0007669"/>
    <property type="project" value="InterPro"/>
</dbReference>
<dbReference type="Pfam" id="PF05724">
    <property type="entry name" value="TPMT"/>
    <property type="match status" value="1"/>
</dbReference>
<dbReference type="EMBL" id="HBIJ01011529">
    <property type="protein sequence ID" value="CAE0367122.1"/>
    <property type="molecule type" value="Transcribed_RNA"/>
</dbReference>
<dbReference type="Gene3D" id="3.40.50.150">
    <property type="entry name" value="Vaccinia Virus protein VP39"/>
    <property type="match status" value="1"/>
</dbReference>
<proteinExistence type="predicted"/>
<protein>
    <recommendedName>
        <fullName evidence="4">Programmed cell death protein 2 C-terminal domain-containing protein</fullName>
    </recommendedName>
</protein>
<dbReference type="PROSITE" id="PS51585">
    <property type="entry name" value="SAM_MT_TPMT"/>
    <property type="match status" value="1"/>
</dbReference>
<evidence type="ECO:0000313" key="5">
    <source>
        <dbReference type="EMBL" id="CAE0367122.1"/>
    </source>
</evidence>
<keyword evidence="3" id="KW-0949">S-adenosyl-L-methionine</keyword>
<dbReference type="InterPro" id="IPR007320">
    <property type="entry name" value="PDCD2_C"/>
</dbReference>
<dbReference type="CDD" id="cd02440">
    <property type="entry name" value="AdoMet_MTases"/>
    <property type="match status" value="1"/>
</dbReference>
<organism evidence="6">
    <name type="scientific">Aureoumbra lagunensis</name>
    <dbReference type="NCBI Taxonomy" id="44058"/>
    <lineage>
        <taxon>Eukaryota</taxon>
        <taxon>Sar</taxon>
        <taxon>Stramenopiles</taxon>
        <taxon>Ochrophyta</taxon>
        <taxon>Pelagophyceae</taxon>
        <taxon>Pelagomonadales</taxon>
        <taxon>Aureoumbra</taxon>
    </lineage>
</organism>
<reference evidence="6" key="1">
    <citation type="submission" date="2021-01" db="EMBL/GenBank/DDBJ databases">
        <authorList>
            <person name="Corre E."/>
            <person name="Pelletier E."/>
            <person name="Niang G."/>
            <person name="Scheremetjew M."/>
            <person name="Finn R."/>
            <person name="Kale V."/>
            <person name="Holt S."/>
            <person name="Cochrane G."/>
            <person name="Meng A."/>
            <person name="Brown T."/>
            <person name="Cohen L."/>
        </authorList>
    </citation>
    <scope>NUCLEOTIDE SEQUENCE</scope>
    <source>
        <strain evidence="6">CCMP1510</strain>
    </source>
</reference>
<evidence type="ECO:0000259" key="4">
    <source>
        <dbReference type="Pfam" id="PF04194"/>
    </source>
</evidence>
<evidence type="ECO:0000256" key="1">
    <source>
        <dbReference type="ARBA" id="ARBA00022603"/>
    </source>
</evidence>
<gene>
    <name evidence="5" type="ORF">ALAG00032_LOCUS7871</name>
    <name evidence="6" type="ORF">ALAG00032_LOCUS7873</name>
</gene>
<dbReference type="InterPro" id="IPR029063">
    <property type="entry name" value="SAM-dependent_MTases_sf"/>
</dbReference>
<evidence type="ECO:0000313" key="6">
    <source>
        <dbReference type="EMBL" id="CAE0367124.1"/>
    </source>
</evidence>
<dbReference type="SUPFAM" id="SSF53335">
    <property type="entry name" value="S-adenosyl-L-methionine-dependent methyltransferases"/>
    <property type="match status" value="1"/>
</dbReference>
<dbReference type="Pfam" id="PF04194">
    <property type="entry name" value="PDCD2_C"/>
    <property type="match status" value="1"/>
</dbReference>
<dbReference type="InterPro" id="IPR008854">
    <property type="entry name" value="TPMT"/>
</dbReference>
<feature type="domain" description="Programmed cell death protein 2 C-terminal" evidence="4">
    <location>
        <begin position="244"/>
        <end position="317"/>
    </location>
</feature>
<evidence type="ECO:0000256" key="2">
    <source>
        <dbReference type="ARBA" id="ARBA00022679"/>
    </source>
</evidence>
<dbReference type="EMBL" id="HBIJ01011531">
    <property type="protein sequence ID" value="CAE0367124.1"/>
    <property type="molecule type" value="Transcribed_RNA"/>
</dbReference>
<dbReference type="PANTHER" id="PTHR10259">
    <property type="entry name" value="THIOPURINE S-METHYLTRANSFERASE"/>
    <property type="match status" value="1"/>
</dbReference>
<keyword evidence="1" id="KW-0489">Methyltransferase</keyword>
<name>A0A6S8CK21_9STRA</name>
<dbReference type="PANTHER" id="PTHR10259:SF11">
    <property type="entry name" value="THIOPURINE S-METHYLTRANSFERASE"/>
    <property type="match status" value="1"/>
</dbReference>